<organism evidence="11 12">
    <name type="scientific">Heterostelium pallidum (strain ATCC 26659 / Pp 5 / PN500)</name>
    <name type="common">Cellular slime mold</name>
    <name type="synonym">Polysphondylium pallidum</name>
    <dbReference type="NCBI Taxonomy" id="670386"/>
    <lineage>
        <taxon>Eukaryota</taxon>
        <taxon>Amoebozoa</taxon>
        <taxon>Evosea</taxon>
        <taxon>Eumycetozoa</taxon>
        <taxon>Dictyostelia</taxon>
        <taxon>Acytosteliales</taxon>
        <taxon>Acytosteliaceae</taxon>
        <taxon>Heterostelium</taxon>
    </lineage>
</organism>
<dbReference type="Gene3D" id="3.80.10.10">
    <property type="entry name" value="Ribonuclease Inhibitor"/>
    <property type="match status" value="1"/>
</dbReference>
<dbReference type="AlphaFoldDB" id="D3BDF5"/>
<dbReference type="STRING" id="670386.D3BDF5"/>
<evidence type="ECO:0000259" key="10">
    <source>
        <dbReference type="PROSITE" id="PS51281"/>
    </source>
</evidence>
<evidence type="ECO:0000256" key="4">
    <source>
        <dbReference type="ARBA" id="ARBA00022614"/>
    </source>
</evidence>
<evidence type="ECO:0000313" key="12">
    <source>
        <dbReference type="Proteomes" id="UP000001396"/>
    </source>
</evidence>
<evidence type="ECO:0000259" key="9">
    <source>
        <dbReference type="PROSITE" id="PS50177"/>
    </source>
</evidence>
<keyword evidence="6" id="KW-0509">mRNA transport</keyword>
<dbReference type="InterPro" id="IPR002075">
    <property type="entry name" value="NTF2_dom"/>
</dbReference>
<feature type="domain" description="TAP-C" evidence="10">
    <location>
        <begin position="490"/>
        <end position="536"/>
    </location>
</feature>
<dbReference type="Gene3D" id="1.10.8.10">
    <property type="entry name" value="DNA helicase RuvA subunit, C-terminal domain"/>
    <property type="match status" value="1"/>
</dbReference>
<dbReference type="GO" id="GO:0003723">
    <property type="term" value="F:RNA binding"/>
    <property type="evidence" value="ECO:0007669"/>
    <property type="project" value="TreeGrafter"/>
</dbReference>
<dbReference type="PANTHER" id="PTHR10662">
    <property type="entry name" value="NUCLEAR RNA EXPORT FACTOR"/>
    <property type="match status" value="1"/>
</dbReference>
<dbReference type="PROSITE" id="PS51281">
    <property type="entry name" value="TAP_C"/>
    <property type="match status" value="1"/>
</dbReference>
<keyword evidence="12" id="KW-1185">Reference proteome</keyword>
<feature type="domain" description="NTF2" evidence="9">
    <location>
        <begin position="312"/>
        <end position="459"/>
    </location>
</feature>
<dbReference type="InterPro" id="IPR009060">
    <property type="entry name" value="UBA-like_sf"/>
</dbReference>
<dbReference type="GeneID" id="31362020"/>
<evidence type="ECO:0000256" key="2">
    <source>
        <dbReference type="ARBA" id="ARBA00009285"/>
    </source>
</evidence>
<feature type="compositionally biased region" description="Gly residues" evidence="8">
    <location>
        <begin position="10"/>
        <end position="20"/>
    </location>
</feature>
<dbReference type="GO" id="GO:0005634">
    <property type="term" value="C:nucleus"/>
    <property type="evidence" value="ECO:0007669"/>
    <property type="project" value="UniProtKB-SubCell"/>
</dbReference>
<feature type="region of interest" description="Disordered" evidence="8">
    <location>
        <begin position="1"/>
        <end position="33"/>
    </location>
</feature>
<evidence type="ECO:0000256" key="1">
    <source>
        <dbReference type="ARBA" id="ARBA00004123"/>
    </source>
</evidence>
<keyword evidence="7" id="KW-0539">Nucleus</keyword>
<sequence length="536" mass="60995">MSFRGRGGKRGGFGGGGGGNNHNHNNNNNNTRSVLVKRGGKQSRGGGRRFEVTNRNDDLPRVVISNLPNTTDANDVMDYLKNKSFRPNMVFKGSEFRNQKLFLTLLRNEDVQPLVNLSGTRYGGDKIFIQREDRSSSAKFVKQPTTTLTLTQQNKRADISANQQQHQQQQQQKISTETLLFGLFILEMNVIYRYWSLSWANTISFSHNNITSFSGFVLMTRFKLENLINFNFDSNKITDFDELDYLSDLPLRELLLSNNPIASQPNYRMEVAKRFPDLKFLDGVEIGPADFPPSPCPPLRPSFFDTVETQQFAYRFLQKYFTTFDTDRSNIVKAYSEDSIFSMTFSAGDDSVARGSVKQYGRSNRNLLKSLDLTKRTQLLYVGFEKIYNFFKLFPATTHNLSTPIVDALYVITHGFFTETSFCTKRSFDRVFVLAPAPPNSDSAKQGWEAVILNEQLHIRPYVRFPRLATDAVPPTPNTVTPAPTQLAAPEKELLLQQFKNMTSLKDEFAIECLDKSGWDLNNATQTFQTFNLSIE</sequence>
<accession>D3BDF5</accession>
<dbReference type="EMBL" id="ADBJ01000029">
    <property type="protein sequence ID" value="EFA80599.1"/>
    <property type="molecule type" value="Genomic_DNA"/>
</dbReference>
<dbReference type="PROSITE" id="PS51450">
    <property type="entry name" value="LRR"/>
    <property type="match status" value="1"/>
</dbReference>
<dbReference type="Pfam" id="PF22602">
    <property type="entry name" value="NXF_NTF2"/>
    <property type="match status" value="1"/>
</dbReference>
<evidence type="ECO:0000256" key="7">
    <source>
        <dbReference type="ARBA" id="ARBA00023242"/>
    </source>
</evidence>
<reference evidence="11 12" key="1">
    <citation type="journal article" date="2011" name="Genome Res.">
        <title>Phylogeny-wide analysis of social amoeba genomes highlights ancient origins for complex intercellular communication.</title>
        <authorList>
            <person name="Heidel A.J."/>
            <person name="Lawal H.M."/>
            <person name="Felder M."/>
            <person name="Schilde C."/>
            <person name="Helps N.R."/>
            <person name="Tunggal B."/>
            <person name="Rivero F."/>
            <person name="John U."/>
            <person name="Schleicher M."/>
            <person name="Eichinger L."/>
            <person name="Platzer M."/>
            <person name="Noegel A.A."/>
            <person name="Schaap P."/>
            <person name="Gloeckner G."/>
        </authorList>
    </citation>
    <scope>NUCLEOTIDE SEQUENCE [LARGE SCALE GENOMIC DNA]</scope>
    <source>
        <strain evidence="12">ATCC 26659 / Pp 5 / PN500</strain>
    </source>
</reference>
<evidence type="ECO:0008006" key="13">
    <source>
        <dbReference type="Google" id="ProtNLM"/>
    </source>
</evidence>
<dbReference type="InterPro" id="IPR001611">
    <property type="entry name" value="Leu-rich_rpt"/>
</dbReference>
<dbReference type="InterPro" id="IPR032710">
    <property type="entry name" value="NTF2-like_dom_sf"/>
</dbReference>
<comment type="similarity">
    <text evidence="2">Belongs to the NXF family.</text>
</comment>
<evidence type="ECO:0000313" key="11">
    <source>
        <dbReference type="EMBL" id="EFA80599.1"/>
    </source>
</evidence>
<dbReference type="OMA" id="KLEWAPW"/>
<dbReference type="Proteomes" id="UP000001396">
    <property type="component" value="Unassembled WGS sequence"/>
</dbReference>
<dbReference type="Pfam" id="PF03943">
    <property type="entry name" value="TAP_C"/>
    <property type="match status" value="1"/>
</dbReference>
<dbReference type="GO" id="GO:0016973">
    <property type="term" value="P:poly(A)+ mRNA export from nucleus"/>
    <property type="evidence" value="ECO:0007669"/>
    <property type="project" value="TreeGrafter"/>
</dbReference>
<dbReference type="PROSITE" id="PS50177">
    <property type="entry name" value="NTF2_DOMAIN"/>
    <property type="match status" value="1"/>
</dbReference>
<evidence type="ECO:0000256" key="8">
    <source>
        <dbReference type="SAM" id="MobiDB-lite"/>
    </source>
</evidence>
<dbReference type="FunCoup" id="D3BDF5">
    <property type="interactions" value="352"/>
</dbReference>
<dbReference type="SUPFAM" id="SSF46934">
    <property type="entry name" value="UBA-like"/>
    <property type="match status" value="1"/>
</dbReference>
<protein>
    <recommendedName>
        <fullName evidence="13">Nuclear RNA export factor 1</fullName>
    </recommendedName>
</protein>
<feature type="compositionally biased region" description="Low complexity" evidence="8">
    <location>
        <begin position="21"/>
        <end position="30"/>
    </location>
</feature>
<dbReference type="InterPro" id="IPR030217">
    <property type="entry name" value="NXF_fam"/>
</dbReference>
<dbReference type="InterPro" id="IPR005637">
    <property type="entry name" value="TAP_C_dom"/>
</dbReference>
<dbReference type="RefSeq" id="XP_020432719.1">
    <property type="nucleotide sequence ID" value="XM_020577392.1"/>
</dbReference>
<keyword evidence="5" id="KW-0677">Repeat</keyword>
<dbReference type="SUPFAM" id="SSF54427">
    <property type="entry name" value="NTF2-like"/>
    <property type="match status" value="1"/>
</dbReference>
<gene>
    <name evidence="11" type="ORF">PPL_06538</name>
</gene>
<keyword evidence="4" id="KW-0433">Leucine-rich repeat</keyword>
<keyword evidence="3" id="KW-0813">Transport</keyword>
<name>D3BDF5_HETP5</name>
<dbReference type="InParanoid" id="D3BDF5"/>
<evidence type="ECO:0000256" key="6">
    <source>
        <dbReference type="ARBA" id="ARBA00022816"/>
    </source>
</evidence>
<dbReference type="SUPFAM" id="SSF52058">
    <property type="entry name" value="L domain-like"/>
    <property type="match status" value="1"/>
</dbReference>
<comment type="subcellular location">
    <subcellularLocation>
        <location evidence="1">Nucleus</location>
    </subcellularLocation>
</comment>
<proteinExistence type="inferred from homology"/>
<comment type="caution">
    <text evidence="11">The sequence shown here is derived from an EMBL/GenBank/DDBJ whole genome shotgun (WGS) entry which is preliminary data.</text>
</comment>
<dbReference type="InterPro" id="IPR018222">
    <property type="entry name" value="Nuclear_transport_factor_2_euk"/>
</dbReference>
<dbReference type="InterPro" id="IPR032675">
    <property type="entry name" value="LRR_dom_sf"/>
</dbReference>
<evidence type="ECO:0000256" key="3">
    <source>
        <dbReference type="ARBA" id="ARBA00022448"/>
    </source>
</evidence>
<dbReference type="SMART" id="SM00804">
    <property type="entry name" value="TAP_C"/>
    <property type="match status" value="1"/>
</dbReference>
<dbReference type="PANTHER" id="PTHR10662:SF22">
    <property type="entry name" value="NUCLEAR RNA EXPORT FACTOR 1"/>
    <property type="match status" value="1"/>
</dbReference>
<dbReference type="Gene3D" id="3.10.450.50">
    <property type="match status" value="1"/>
</dbReference>
<evidence type="ECO:0000256" key="5">
    <source>
        <dbReference type="ARBA" id="ARBA00022737"/>
    </source>
</evidence>